<dbReference type="AlphaFoldDB" id="E1SU03"/>
<dbReference type="EMBL" id="CP002209">
    <property type="protein sequence ID" value="ADN77247.1"/>
    <property type="molecule type" value="Genomic_DNA"/>
</dbReference>
<dbReference type="eggNOG" id="COG3332">
    <property type="taxonomic scope" value="Bacteria"/>
</dbReference>
<name>E1SU03_FERBD</name>
<proteinExistence type="predicted"/>
<sequence>MCLIALDWRPGTAQPLVLWANRDEFFARPTEPLQRWNNGLWAGRDVQAGGTWLGLSERGALAALTNVREPGQPPGPRSRGALITDFLLSDADPMAFFEHWQGEQYSGVNLLLVRGNRLVYGSNRGAGRGAGPTLLAPGRYGLSNAALDTPWPKLERLKAMLEPELAPDAALARLRDTHRPDDHQLPDTGIGLEWERLLSPIFIRSPHYGTRSSSVLRVQSDGQFDWLEQGYSPDGPLGLTQVSGQLRQPIGQDPAVTRGSAAAG</sequence>
<dbReference type="STRING" id="550540.Fbal_3047"/>
<dbReference type="PANTHER" id="PTHR17985:SF8">
    <property type="entry name" value="TRANSPORT AND GOLGI ORGANIZATION PROTEIN 2 HOMOLOG"/>
    <property type="match status" value="1"/>
</dbReference>
<dbReference type="PANTHER" id="PTHR17985">
    <property type="entry name" value="SER/THR-RICH PROTEIN T10 IN DGCR REGION"/>
    <property type="match status" value="1"/>
</dbReference>
<dbReference type="Pfam" id="PF05742">
    <property type="entry name" value="TANGO2"/>
    <property type="match status" value="1"/>
</dbReference>
<evidence type="ECO:0000313" key="2">
    <source>
        <dbReference type="Proteomes" id="UP000006683"/>
    </source>
</evidence>
<dbReference type="KEGG" id="fbl:Fbal_3047"/>
<dbReference type="Proteomes" id="UP000006683">
    <property type="component" value="Chromosome"/>
</dbReference>
<accession>E1SU03</accession>
<reference evidence="1 2" key="1">
    <citation type="journal article" date="2010" name="Stand. Genomic Sci.">
        <title>Complete genome sequence of Ferrimonas balearica type strain (PAT).</title>
        <authorList>
            <person name="Nolan M."/>
            <person name="Sikorski J."/>
            <person name="Davenport K."/>
            <person name="Lucas S."/>
            <person name="Glavina Del Rio T."/>
            <person name="Tice H."/>
            <person name="Cheng J."/>
            <person name="Goodwin L."/>
            <person name="Pitluck S."/>
            <person name="Liolios K."/>
            <person name="Ivanova N."/>
            <person name="Mavromatis K."/>
            <person name="Ovchinnikova G."/>
            <person name="Pati A."/>
            <person name="Chen A."/>
            <person name="Palaniappan K."/>
            <person name="Land M."/>
            <person name="Hauser L."/>
            <person name="Chang Y."/>
            <person name="Jeffries C."/>
            <person name="Tapia R."/>
            <person name="Brettin T."/>
            <person name="Detter J."/>
            <person name="Han C."/>
            <person name="Yasawong M."/>
            <person name="Rohde M."/>
            <person name="Tindall B."/>
            <person name="Goker M."/>
            <person name="Woyke T."/>
            <person name="Bristow J."/>
            <person name="Eisen J."/>
            <person name="Markowitz V."/>
            <person name="Hugenholtz P."/>
            <person name="Kyrpides N."/>
            <person name="Klenk H."/>
            <person name="Lapidus A."/>
        </authorList>
    </citation>
    <scope>NUCLEOTIDE SEQUENCE [LARGE SCALE GENOMIC DNA]</scope>
    <source>
        <strain evidence="2">DSM 9799 / CCM 4581 / KCTC 23876 / PAT</strain>
    </source>
</reference>
<gene>
    <name evidence="1" type="ordered locus">Fbal_3047</name>
</gene>
<evidence type="ECO:0008006" key="3">
    <source>
        <dbReference type="Google" id="ProtNLM"/>
    </source>
</evidence>
<dbReference type="HOGENOM" id="CLU_047037_1_1_6"/>
<organism evidence="1 2">
    <name type="scientific">Ferrimonas balearica (strain DSM 9799 / CCM 4581 / KCTC 23876 / PAT)</name>
    <dbReference type="NCBI Taxonomy" id="550540"/>
    <lineage>
        <taxon>Bacteria</taxon>
        <taxon>Pseudomonadati</taxon>
        <taxon>Pseudomonadota</taxon>
        <taxon>Gammaproteobacteria</taxon>
        <taxon>Alteromonadales</taxon>
        <taxon>Ferrimonadaceae</taxon>
        <taxon>Ferrimonas</taxon>
    </lineage>
</organism>
<dbReference type="InterPro" id="IPR008551">
    <property type="entry name" value="TANGO2"/>
</dbReference>
<dbReference type="OrthoDB" id="4380123at2"/>
<dbReference type="GeneID" id="67183269"/>
<dbReference type="RefSeq" id="WP_013346553.1">
    <property type="nucleotide sequence ID" value="NC_014541.1"/>
</dbReference>
<keyword evidence="2" id="KW-1185">Reference proteome</keyword>
<evidence type="ECO:0000313" key="1">
    <source>
        <dbReference type="EMBL" id="ADN77247.1"/>
    </source>
</evidence>
<protein>
    <recommendedName>
        <fullName evidence="3">NRDE family protein</fullName>
    </recommendedName>
</protein>